<proteinExistence type="predicted"/>
<feature type="transmembrane region" description="Helical" evidence="1">
    <location>
        <begin position="96"/>
        <end position="120"/>
    </location>
</feature>
<dbReference type="OrthoDB" id="9097160at2"/>
<evidence type="ECO:0000313" key="4">
    <source>
        <dbReference type="Proteomes" id="UP000241868"/>
    </source>
</evidence>
<dbReference type="AlphaFoldDB" id="A0A2P7U3B5"/>
<accession>A0A2P7U3B5</accession>
<dbReference type="PANTHER" id="PTHR34821">
    <property type="entry name" value="INNER MEMBRANE PROTEIN YDCZ"/>
    <property type="match status" value="1"/>
</dbReference>
<name>A0A2P7U3B5_9NEIS</name>
<dbReference type="Proteomes" id="UP000241868">
    <property type="component" value="Unassembled WGS sequence"/>
</dbReference>
<evidence type="ECO:0000313" key="3">
    <source>
        <dbReference type="EMBL" id="PSJ81469.1"/>
    </source>
</evidence>
<sequence length="153" mass="16344">MWAVYLSLAFTAGMASAIQSAINTQLARAMGGETLIATLISFAVGAVALFFITWVKTDLFGYLAIISHQPWWKLSGGLLGAVFVFTSVLLAPKLGIANMLFVIIIGQLVAAAVIDHYGFIGMAVREMTMPKLIGLVVMGVGLALFSFGDKVWK</sequence>
<reference evidence="3 4" key="1">
    <citation type="submission" date="2018-03" db="EMBL/GenBank/DDBJ databases">
        <title>Neisseria weixii sp. nov., isolated from the intestinal contents of Tibetan Plateau pika (Ochotona curzoniae) in Yushu, Qinghai Province, China.</title>
        <authorList>
            <person name="Gui Z."/>
        </authorList>
    </citation>
    <scope>NUCLEOTIDE SEQUENCE [LARGE SCALE GENOMIC DNA]</scope>
    <source>
        <strain evidence="3 4">ATCC 51483</strain>
    </source>
</reference>
<evidence type="ECO:0000256" key="1">
    <source>
        <dbReference type="SAM" id="Phobius"/>
    </source>
</evidence>
<keyword evidence="2" id="KW-0732">Signal</keyword>
<evidence type="ECO:0008006" key="5">
    <source>
        <dbReference type="Google" id="ProtNLM"/>
    </source>
</evidence>
<dbReference type="RefSeq" id="WP_106739713.1">
    <property type="nucleotide sequence ID" value="NZ_PXYY01000001.1"/>
</dbReference>
<keyword evidence="1" id="KW-1133">Transmembrane helix</keyword>
<feature type="transmembrane region" description="Helical" evidence="1">
    <location>
        <begin position="132"/>
        <end position="148"/>
    </location>
</feature>
<protein>
    <recommendedName>
        <fullName evidence="5">EamA-like transporter family protein</fullName>
    </recommendedName>
</protein>
<comment type="caution">
    <text evidence="3">The sequence shown here is derived from an EMBL/GenBank/DDBJ whole genome shotgun (WGS) entry which is preliminary data.</text>
</comment>
<keyword evidence="4" id="KW-1185">Reference proteome</keyword>
<gene>
    <name evidence="3" type="ORF">C7N83_00110</name>
</gene>
<dbReference type="PANTHER" id="PTHR34821:SF2">
    <property type="entry name" value="INNER MEMBRANE PROTEIN YDCZ"/>
    <property type="match status" value="1"/>
</dbReference>
<evidence type="ECO:0000256" key="2">
    <source>
        <dbReference type="SAM" id="SignalP"/>
    </source>
</evidence>
<feature type="chain" id="PRO_5015178528" description="EamA-like transporter family protein" evidence="2">
    <location>
        <begin position="18"/>
        <end position="153"/>
    </location>
</feature>
<organism evidence="3 4">
    <name type="scientific">Neisseria iguanae</name>
    <dbReference type="NCBI Taxonomy" id="90242"/>
    <lineage>
        <taxon>Bacteria</taxon>
        <taxon>Pseudomonadati</taxon>
        <taxon>Pseudomonadota</taxon>
        <taxon>Betaproteobacteria</taxon>
        <taxon>Neisseriales</taxon>
        <taxon>Neisseriaceae</taxon>
        <taxon>Neisseria</taxon>
    </lineage>
</organism>
<keyword evidence="1" id="KW-0812">Transmembrane</keyword>
<feature type="transmembrane region" description="Helical" evidence="1">
    <location>
        <begin position="71"/>
        <end position="90"/>
    </location>
</feature>
<keyword evidence="1" id="KW-0472">Membrane</keyword>
<feature type="signal peptide" evidence="2">
    <location>
        <begin position="1"/>
        <end position="17"/>
    </location>
</feature>
<dbReference type="GO" id="GO:0005886">
    <property type="term" value="C:plasma membrane"/>
    <property type="evidence" value="ECO:0007669"/>
    <property type="project" value="TreeGrafter"/>
</dbReference>
<dbReference type="EMBL" id="PXYY01000001">
    <property type="protein sequence ID" value="PSJ81469.1"/>
    <property type="molecule type" value="Genomic_DNA"/>
</dbReference>
<dbReference type="InterPro" id="IPR006750">
    <property type="entry name" value="YdcZ"/>
</dbReference>
<feature type="transmembrane region" description="Helical" evidence="1">
    <location>
        <begin position="36"/>
        <end position="55"/>
    </location>
</feature>
<dbReference type="Pfam" id="PF04657">
    <property type="entry name" value="DMT_YdcZ"/>
    <property type="match status" value="1"/>
</dbReference>